<accession>A0ABW9XAD8</accession>
<proteinExistence type="predicted"/>
<dbReference type="EMBL" id="JAAAPO010000001">
    <property type="protein sequence ID" value="NBC35495.1"/>
    <property type="molecule type" value="Genomic_DNA"/>
</dbReference>
<dbReference type="RefSeq" id="WP_161716759.1">
    <property type="nucleotide sequence ID" value="NZ_JAAAPO010000001.1"/>
</dbReference>
<evidence type="ECO:0000313" key="2">
    <source>
        <dbReference type="EMBL" id="NBC35495.1"/>
    </source>
</evidence>
<gene>
    <name evidence="2" type="ORF">GTZ99_02875</name>
</gene>
<sequence>MALRVVIGLALVAMSVAVVPAAAGVGAADLAAAERAEQRAERMWWYDRAAWRGTDAFMATVQAKGLDLAALLQGGEAGYVVEPGKGKALTVTFFVARGGVARAIAVFGYDPASDAAQGDMTPGGATLGGGQPLTALGLRMVAAQQAMWQRMGTPGHGVCSRDRPNTLILPEADGGLSAYVMSASRDWSRYPMGGHYRFDFAADGHLVAERAFTRGCLNMDVNQTGAKALGVTHVMDPAPTEIHAFISRQLGALKHLDLMVATTPNGEMWIWHDGRLNDHRPLPPAAADAAPPAKPS</sequence>
<evidence type="ECO:0000313" key="3">
    <source>
        <dbReference type="Proteomes" id="UP000753724"/>
    </source>
</evidence>
<name>A0ABW9XAD8_9SPHN</name>
<protein>
    <submittedName>
        <fullName evidence="2">Uncharacterized protein</fullName>
    </submittedName>
</protein>
<feature type="chain" id="PRO_5046599704" evidence="1">
    <location>
        <begin position="24"/>
        <end position="296"/>
    </location>
</feature>
<keyword evidence="3" id="KW-1185">Reference proteome</keyword>
<evidence type="ECO:0000256" key="1">
    <source>
        <dbReference type="SAM" id="SignalP"/>
    </source>
</evidence>
<keyword evidence="1" id="KW-0732">Signal</keyword>
<dbReference type="Proteomes" id="UP000753724">
    <property type="component" value="Unassembled WGS sequence"/>
</dbReference>
<organism evidence="2 3">
    <name type="scientific">Novosphingobium ovatum</name>
    <dbReference type="NCBI Taxonomy" id="1908523"/>
    <lineage>
        <taxon>Bacteria</taxon>
        <taxon>Pseudomonadati</taxon>
        <taxon>Pseudomonadota</taxon>
        <taxon>Alphaproteobacteria</taxon>
        <taxon>Sphingomonadales</taxon>
        <taxon>Sphingomonadaceae</taxon>
        <taxon>Novosphingobium</taxon>
    </lineage>
</organism>
<feature type="signal peptide" evidence="1">
    <location>
        <begin position="1"/>
        <end position="23"/>
    </location>
</feature>
<comment type="caution">
    <text evidence="2">The sequence shown here is derived from an EMBL/GenBank/DDBJ whole genome shotgun (WGS) entry which is preliminary data.</text>
</comment>
<reference evidence="3" key="1">
    <citation type="submission" date="2020-01" db="EMBL/GenBank/DDBJ databases">
        <title>Sphingomonas sp. strain CSW-10.</title>
        <authorList>
            <person name="Chen W.-M."/>
        </authorList>
    </citation>
    <scope>NUCLEOTIDE SEQUENCE [LARGE SCALE GENOMIC DNA]</scope>
    <source>
        <strain evidence="3">FSY-8</strain>
    </source>
</reference>